<comment type="function">
    <text evidence="5">Catalyzes the irreversible transfer of a propylamine group from the amino donor S-adenosylmethioninamine (decarboxy-AdoMet) to putrescine (1,4-diaminobutane) to yield spermidine.</text>
</comment>
<comment type="pathway">
    <text evidence="5">Amine and polyamine biosynthesis; spermidine biosynthesis; spermidine from putrescine: step 1/1.</text>
</comment>
<proteinExistence type="inferred from homology"/>
<evidence type="ECO:0000256" key="5">
    <source>
        <dbReference type="HAMAP-Rule" id="MF_00198"/>
    </source>
</evidence>
<evidence type="ECO:0000256" key="1">
    <source>
        <dbReference type="ARBA" id="ARBA00007867"/>
    </source>
</evidence>
<dbReference type="Pfam" id="PF01564">
    <property type="entry name" value="Spermine_synth"/>
    <property type="match status" value="1"/>
</dbReference>
<dbReference type="STRING" id="448385.sce2786"/>
<keyword evidence="4 5" id="KW-0620">Polyamine biosynthesis</keyword>
<feature type="binding site" evidence="5">
    <location>
        <position position="321"/>
    </location>
    <ligand>
        <name>spermidine</name>
        <dbReference type="ChEBI" id="CHEBI:57834"/>
    </ligand>
</feature>
<protein>
    <recommendedName>
        <fullName evidence="5">Polyamine aminopropyltransferase</fullName>
    </recommendedName>
    <alternativeName>
        <fullName evidence="5">Putrescine aminopropyltransferase</fullName>
        <shortName evidence="5">PAPT</shortName>
    </alternativeName>
    <alternativeName>
        <fullName evidence="5">Spermidine synthase</fullName>
        <shortName evidence="5">SPDS</shortName>
        <shortName evidence="5">SPDSY</shortName>
        <ecNumber evidence="5">2.5.1.16</ecNumber>
    </alternativeName>
</protein>
<keyword evidence="5" id="KW-1003">Cell membrane</keyword>
<feature type="binding site" evidence="5">
    <location>
        <begin position="375"/>
        <end position="376"/>
    </location>
    <ligand>
        <name>S-methyl-5'-thioadenosine</name>
        <dbReference type="ChEBI" id="CHEBI:17509"/>
    </ligand>
</feature>
<comment type="subunit">
    <text evidence="5">Homodimer or homotetramer.</text>
</comment>
<evidence type="ECO:0000256" key="4">
    <source>
        <dbReference type="ARBA" id="ARBA00023115"/>
    </source>
</evidence>
<dbReference type="PROSITE" id="PS01330">
    <property type="entry name" value="PABS_1"/>
    <property type="match status" value="1"/>
</dbReference>
<evidence type="ECO:0000313" key="9">
    <source>
        <dbReference type="Proteomes" id="UP000002139"/>
    </source>
</evidence>
<feature type="transmembrane region" description="Helical" evidence="5">
    <location>
        <begin position="191"/>
        <end position="213"/>
    </location>
</feature>
<feature type="active site" description="Proton acceptor" evidence="5 6">
    <location>
        <position position="393"/>
    </location>
</feature>
<evidence type="ECO:0000256" key="3">
    <source>
        <dbReference type="ARBA" id="ARBA00023066"/>
    </source>
</evidence>
<comment type="subcellular location">
    <subcellularLocation>
        <location evidence="5">Cell membrane</location>
        <topology evidence="5">Multi-pass membrane protein</topology>
    </subcellularLocation>
</comment>
<dbReference type="CDD" id="cd02440">
    <property type="entry name" value="AdoMet_MTases"/>
    <property type="match status" value="1"/>
</dbReference>
<organism evidence="8 9">
    <name type="scientific">Sorangium cellulosum (strain So ce56)</name>
    <name type="common">Polyangium cellulosum (strain So ce56)</name>
    <dbReference type="NCBI Taxonomy" id="448385"/>
    <lineage>
        <taxon>Bacteria</taxon>
        <taxon>Pseudomonadati</taxon>
        <taxon>Myxococcota</taxon>
        <taxon>Polyangia</taxon>
        <taxon>Polyangiales</taxon>
        <taxon>Polyangiaceae</taxon>
        <taxon>Sorangium</taxon>
    </lineage>
</organism>
<feature type="binding site" evidence="5">
    <location>
        <position position="296"/>
    </location>
    <ligand>
        <name>spermidine</name>
        <dbReference type="ChEBI" id="CHEBI:57834"/>
    </ligand>
</feature>
<comment type="caution">
    <text evidence="5">Lacks conserved residue(s) required for the propagation of feature annotation.</text>
</comment>
<gene>
    <name evidence="8" type="primary">speE1</name>
    <name evidence="5" type="synonym">speE</name>
    <name evidence="8" type="ordered locus">sce2786</name>
</gene>
<keyword evidence="9" id="KW-1185">Reference proteome</keyword>
<dbReference type="PROSITE" id="PS51006">
    <property type="entry name" value="PABS_2"/>
    <property type="match status" value="1"/>
</dbReference>
<feature type="transmembrane region" description="Helical" evidence="5">
    <location>
        <begin position="225"/>
        <end position="245"/>
    </location>
</feature>
<evidence type="ECO:0000256" key="6">
    <source>
        <dbReference type="PROSITE-ProRule" id="PRU00354"/>
    </source>
</evidence>
<keyword evidence="5" id="KW-0812">Transmembrane</keyword>
<dbReference type="InterPro" id="IPR001045">
    <property type="entry name" value="Spermi_synthase"/>
</dbReference>
<keyword evidence="5" id="KW-0472">Membrane</keyword>
<evidence type="ECO:0000256" key="2">
    <source>
        <dbReference type="ARBA" id="ARBA00022679"/>
    </source>
</evidence>
<dbReference type="Proteomes" id="UP000002139">
    <property type="component" value="Chromosome"/>
</dbReference>
<dbReference type="GO" id="GO:0010487">
    <property type="term" value="F:thermospermine synthase activity"/>
    <property type="evidence" value="ECO:0007669"/>
    <property type="project" value="UniProtKB-ARBA"/>
</dbReference>
<feature type="binding site" evidence="5">
    <location>
        <position position="341"/>
    </location>
    <ligand>
        <name>S-methyl-5'-thioadenosine</name>
        <dbReference type="ChEBI" id="CHEBI:17509"/>
    </ligand>
</feature>
<feature type="transmembrane region" description="Helical" evidence="5">
    <location>
        <begin position="37"/>
        <end position="63"/>
    </location>
</feature>
<dbReference type="UniPathway" id="UPA00248">
    <property type="reaction ID" value="UER00314"/>
</dbReference>
<dbReference type="HOGENOM" id="CLU_034289_1_0_7"/>
<dbReference type="InterPro" id="IPR029063">
    <property type="entry name" value="SAM-dependent_MTases_sf"/>
</dbReference>
<comment type="catalytic activity">
    <reaction evidence="5">
        <text>S-adenosyl 3-(methylsulfanyl)propylamine + putrescine = S-methyl-5'-thioadenosine + spermidine + H(+)</text>
        <dbReference type="Rhea" id="RHEA:12721"/>
        <dbReference type="ChEBI" id="CHEBI:15378"/>
        <dbReference type="ChEBI" id="CHEBI:17509"/>
        <dbReference type="ChEBI" id="CHEBI:57443"/>
        <dbReference type="ChEBI" id="CHEBI:57834"/>
        <dbReference type="ChEBI" id="CHEBI:326268"/>
        <dbReference type="EC" id="2.5.1.16"/>
    </reaction>
</comment>
<dbReference type="NCBIfam" id="NF002956">
    <property type="entry name" value="PRK03612.1"/>
    <property type="match status" value="1"/>
</dbReference>
<keyword evidence="5" id="KW-1133">Transmembrane helix</keyword>
<name>A9GB22_SORC5</name>
<dbReference type="RefSeq" id="WP_012235418.1">
    <property type="nucleotide sequence ID" value="NC_010162.1"/>
</dbReference>
<dbReference type="EC" id="2.5.1.16" evidence="5"/>
<feature type="transmembrane region" description="Helical" evidence="5">
    <location>
        <begin position="162"/>
        <end position="185"/>
    </location>
</feature>
<dbReference type="SUPFAM" id="SSF53335">
    <property type="entry name" value="S-adenosyl-L-methionine-dependent methyltransferases"/>
    <property type="match status" value="1"/>
</dbReference>
<comment type="similarity">
    <text evidence="1 5">Belongs to the spermidine/spermine synthase family.</text>
</comment>
<dbReference type="InterPro" id="IPR030374">
    <property type="entry name" value="PABS"/>
</dbReference>
<feature type="binding site" evidence="5">
    <location>
        <position position="266"/>
    </location>
    <ligand>
        <name>S-methyl-5'-thioadenosine</name>
        <dbReference type="ChEBI" id="CHEBI:17509"/>
    </ligand>
</feature>
<keyword evidence="3 5" id="KW-0745">Spermidine biosynthesis</keyword>
<feature type="domain" description="PABS" evidence="7">
    <location>
        <begin position="235"/>
        <end position="472"/>
    </location>
</feature>
<feature type="transmembrane region" description="Helical" evidence="5">
    <location>
        <begin position="99"/>
        <end position="118"/>
    </location>
</feature>
<dbReference type="InterPro" id="IPR030373">
    <property type="entry name" value="PABS_CS"/>
</dbReference>
<evidence type="ECO:0000313" key="8">
    <source>
        <dbReference type="EMBL" id="CAN92945.1"/>
    </source>
</evidence>
<reference evidence="8 9" key="1">
    <citation type="journal article" date="2007" name="Nat. Biotechnol.">
        <title>Complete genome sequence of the myxobacterium Sorangium cellulosum.</title>
        <authorList>
            <person name="Schneiker S."/>
            <person name="Perlova O."/>
            <person name="Kaiser O."/>
            <person name="Gerth K."/>
            <person name="Alici A."/>
            <person name="Altmeyer M.O."/>
            <person name="Bartels D."/>
            <person name="Bekel T."/>
            <person name="Beyer S."/>
            <person name="Bode E."/>
            <person name="Bode H.B."/>
            <person name="Bolten C.J."/>
            <person name="Choudhuri J.V."/>
            <person name="Doss S."/>
            <person name="Elnakady Y.A."/>
            <person name="Frank B."/>
            <person name="Gaigalat L."/>
            <person name="Goesmann A."/>
            <person name="Groeger C."/>
            <person name="Gross F."/>
            <person name="Jelsbak L."/>
            <person name="Jelsbak L."/>
            <person name="Kalinowski J."/>
            <person name="Kegler C."/>
            <person name="Knauber T."/>
            <person name="Konietzny S."/>
            <person name="Kopp M."/>
            <person name="Krause L."/>
            <person name="Krug D."/>
            <person name="Linke B."/>
            <person name="Mahmud T."/>
            <person name="Martinez-Arias R."/>
            <person name="McHardy A.C."/>
            <person name="Merai M."/>
            <person name="Meyer F."/>
            <person name="Mormann S."/>
            <person name="Munoz-Dorado J."/>
            <person name="Perez J."/>
            <person name="Pradella S."/>
            <person name="Rachid S."/>
            <person name="Raddatz G."/>
            <person name="Rosenau F."/>
            <person name="Rueckert C."/>
            <person name="Sasse F."/>
            <person name="Scharfe M."/>
            <person name="Schuster S.C."/>
            <person name="Suen G."/>
            <person name="Treuner-Lange A."/>
            <person name="Velicer G.J."/>
            <person name="Vorholter F.-J."/>
            <person name="Weissman K.J."/>
            <person name="Welch R.D."/>
            <person name="Wenzel S.C."/>
            <person name="Whitworth D.E."/>
            <person name="Wilhelm S."/>
            <person name="Wittmann C."/>
            <person name="Bloecker H."/>
            <person name="Puehler A."/>
            <person name="Mueller R."/>
        </authorList>
    </citation>
    <scope>NUCLEOTIDE SEQUENCE [LARGE SCALE GENOMIC DNA]</scope>
    <source>
        <strain evidence="9">So ce56</strain>
    </source>
</reference>
<dbReference type="GO" id="GO:0004766">
    <property type="term" value="F:spermidine synthase activity"/>
    <property type="evidence" value="ECO:0007669"/>
    <property type="project" value="UniProtKB-UniRule"/>
</dbReference>
<accession>A9GB22</accession>
<feature type="transmembrane region" description="Helical" evidence="5">
    <location>
        <begin position="130"/>
        <end position="150"/>
    </location>
</feature>
<sequence length="534" mass="58346">MPATEESPAGARGAPPGDALAPFPAAQPLPRLVHPALLASVFVIATSGLVYELITGTLASYVLGDSVTQFSFVIGLYLFAMGIGSYLSQYIESRLLERFVEIELGLALVGGLSAPMLFRVYTALGSFRALLYSLVLLIGMLVGLEIPLLIRLLNFSLDLKRLVARVLTLDYIGALAASLLFPSLLLPRLGIHQTSLFFGVLNAAVALTSTFLFPLDRAVVVRLRALCLIVIAGLGVAFALVSRFVERSEALYFGAPIVYAAQSPYQRLVITRSPRTTRLFLNGNLQFSSDDEHRYHEVLVHPAVAALGREPRRALILGGGDGLAARELLRYPSVEQILLVDLDGAVTGAFRDLPLAADLNQGSLRDPRVAVRNEDAFKYLEESTESFDLAIVDFPDPGNYAVGKLYTDAFYHLLRQRLSVRGLAVVQATSPHYARESFWSVVTTLEAAGFKTAPLHVYVPSFGEWGFILAGGEGLAAPGALRIDPSRLRYLDSSGLPELFRFPRDLGRVEAPINRLNDQKLVSVYTREWAEWAR</sequence>
<evidence type="ECO:0000259" key="7">
    <source>
        <dbReference type="PROSITE" id="PS51006"/>
    </source>
</evidence>
<dbReference type="PANTHER" id="PTHR43317:SF1">
    <property type="entry name" value="THERMOSPERMINE SYNTHASE ACAULIS5"/>
    <property type="match status" value="1"/>
</dbReference>
<dbReference type="HAMAP" id="MF_00198">
    <property type="entry name" value="Spermidine_synth"/>
    <property type="match status" value="1"/>
</dbReference>
<dbReference type="KEGG" id="scl:sce2786"/>
<dbReference type="Gene3D" id="3.40.50.150">
    <property type="entry name" value="Vaccinia Virus protein VP39"/>
    <property type="match status" value="1"/>
</dbReference>
<feature type="transmembrane region" description="Helical" evidence="5">
    <location>
        <begin position="69"/>
        <end position="87"/>
    </location>
</feature>
<dbReference type="EMBL" id="AM746676">
    <property type="protein sequence ID" value="CAN92945.1"/>
    <property type="molecule type" value="Genomic_DNA"/>
</dbReference>
<keyword evidence="2 5" id="KW-0808">Transferase</keyword>
<dbReference type="PANTHER" id="PTHR43317">
    <property type="entry name" value="THERMOSPERMINE SYNTHASE ACAULIS5"/>
    <property type="match status" value="1"/>
</dbReference>
<dbReference type="AlphaFoldDB" id="A9GB22"/>
<dbReference type="GO" id="GO:0005886">
    <property type="term" value="C:plasma membrane"/>
    <property type="evidence" value="ECO:0007669"/>
    <property type="project" value="UniProtKB-SubCell"/>
</dbReference>
<dbReference type="BioCyc" id="SCEL448385:SCE_RS14290-MONOMER"/>
<dbReference type="OrthoDB" id="9793120at2"/>
<dbReference type="GO" id="GO:0008295">
    <property type="term" value="P:spermidine biosynthetic process"/>
    <property type="evidence" value="ECO:0007669"/>
    <property type="project" value="UniProtKB-UniRule"/>
</dbReference>
<dbReference type="eggNOG" id="COG4262">
    <property type="taxonomic scope" value="Bacteria"/>
</dbReference>